<evidence type="ECO:0000256" key="1">
    <source>
        <dbReference type="SAM" id="MobiDB-lite"/>
    </source>
</evidence>
<name>X1GLC7_9ZZZZ</name>
<proteinExistence type="predicted"/>
<comment type="caution">
    <text evidence="2">The sequence shown here is derived from an EMBL/GenBank/DDBJ whole genome shotgun (WGS) entry which is preliminary data.</text>
</comment>
<reference evidence="2" key="1">
    <citation type="journal article" date="2014" name="Front. Microbiol.">
        <title>High frequency of phylogenetically diverse reductive dehalogenase-homologous genes in deep subseafloor sedimentary metagenomes.</title>
        <authorList>
            <person name="Kawai M."/>
            <person name="Futagami T."/>
            <person name="Toyoda A."/>
            <person name="Takaki Y."/>
            <person name="Nishi S."/>
            <person name="Hori S."/>
            <person name="Arai W."/>
            <person name="Tsubouchi T."/>
            <person name="Morono Y."/>
            <person name="Uchiyama I."/>
            <person name="Ito T."/>
            <person name="Fujiyama A."/>
            <person name="Inagaki F."/>
            <person name="Takami H."/>
        </authorList>
    </citation>
    <scope>NUCLEOTIDE SEQUENCE</scope>
    <source>
        <strain evidence="2">Expedition CK06-06</strain>
    </source>
</reference>
<evidence type="ECO:0000313" key="2">
    <source>
        <dbReference type="EMBL" id="GAH45645.1"/>
    </source>
</evidence>
<feature type="non-terminal residue" evidence="2">
    <location>
        <position position="1"/>
    </location>
</feature>
<feature type="region of interest" description="Disordered" evidence="1">
    <location>
        <begin position="28"/>
        <end position="47"/>
    </location>
</feature>
<protein>
    <submittedName>
        <fullName evidence="2">Uncharacterized protein</fullName>
    </submittedName>
</protein>
<accession>X1GLC7</accession>
<sequence>TKILKERAFAKAQDAAKKSLGAEIELGRRFKQMEKSPGGRGKTSKSKFTSLQKLKFSKLEASEAERMHTHKEKITPFKRDYLKKLEFTDQRASEAERMHTYRKKIGKMVDEKDDKEEIVLRRDALRIITKPHITYSSGENEWYTPKIYIDAARAVMGDIDVDPASSEIANKIIRAKIYYTAQDDRQCVLIEVDSDYVTTIENRLKIKRQG</sequence>
<dbReference type="EMBL" id="BARU01007490">
    <property type="protein sequence ID" value="GAH45645.1"/>
    <property type="molecule type" value="Genomic_DNA"/>
</dbReference>
<dbReference type="AlphaFoldDB" id="X1GLC7"/>
<gene>
    <name evidence="2" type="ORF">S03H2_14751</name>
</gene>
<organism evidence="2">
    <name type="scientific">marine sediment metagenome</name>
    <dbReference type="NCBI Taxonomy" id="412755"/>
    <lineage>
        <taxon>unclassified sequences</taxon>
        <taxon>metagenomes</taxon>
        <taxon>ecological metagenomes</taxon>
    </lineage>
</organism>